<evidence type="ECO:0000313" key="3">
    <source>
        <dbReference type="Proteomes" id="UP000800094"/>
    </source>
</evidence>
<organism evidence="2 3">
    <name type="scientific">Trematosphaeria pertusa</name>
    <dbReference type="NCBI Taxonomy" id="390896"/>
    <lineage>
        <taxon>Eukaryota</taxon>
        <taxon>Fungi</taxon>
        <taxon>Dikarya</taxon>
        <taxon>Ascomycota</taxon>
        <taxon>Pezizomycotina</taxon>
        <taxon>Dothideomycetes</taxon>
        <taxon>Pleosporomycetidae</taxon>
        <taxon>Pleosporales</taxon>
        <taxon>Massarineae</taxon>
        <taxon>Trematosphaeriaceae</taxon>
        <taxon>Trematosphaeria</taxon>
    </lineage>
</organism>
<dbReference type="InterPro" id="IPR000719">
    <property type="entry name" value="Prot_kinase_dom"/>
</dbReference>
<dbReference type="InterPro" id="IPR001245">
    <property type="entry name" value="Ser-Thr/Tyr_kinase_cat_dom"/>
</dbReference>
<evidence type="ECO:0000259" key="1">
    <source>
        <dbReference type="PROSITE" id="PS50011"/>
    </source>
</evidence>
<dbReference type="GO" id="GO:0004674">
    <property type="term" value="F:protein serine/threonine kinase activity"/>
    <property type="evidence" value="ECO:0007669"/>
    <property type="project" value="TreeGrafter"/>
</dbReference>
<gene>
    <name evidence="2" type="ORF">BU26DRAFT_440911</name>
</gene>
<proteinExistence type="predicted"/>
<name>A0A6A6HVL1_9PLEO</name>
<protein>
    <submittedName>
        <fullName evidence="2">Kinase-like protein</fullName>
    </submittedName>
</protein>
<dbReference type="AlphaFoldDB" id="A0A6A6HVL1"/>
<dbReference type="GO" id="GO:0005524">
    <property type="term" value="F:ATP binding"/>
    <property type="evidence" value="ECO:0007669"/>
    <property type="project" value="InterPro"/>
</dbReference>
<keyword evidence="2" id="KW-0808">Transferase</keyword>
<accession>A0A6A6HVL1</accession>
<dbReference type="OrthoDB" id="1668230at2759"/>
<dbReference type="Proteomes" id="UP000800094">
    <property type="component" value="Unassembled WGS sequence"/>
</dbReference>
<dbReference type="GeneID" id="54577759"/>
<evidence type="ECO:0000313" key="2">
    <source>
        <dbReference type="EMBL" id="KAF2241460.1"/>
    </source>
</evidence>
<dbReference type="SUPFAM" id="SSF56112">
    <property type="entry name" value="Protein kinase-like (PK-like)"/>
    <property type="match status" value="1"/>
</dbReference>
<dbReference type="Pfam" id="PF07714">
    <property type="entry name" value="PK_Tyr_Ser-Thr"/>
    <property type="match status" value="1"/>
</dbReference>
<dbReference type="EMBL" id="ML987212">
    <property type="protein sequence ID" value="KAF2241460.1"/>
    <property type="molecule type" value="Genomic_DNA"/>
</dbReference>
<dbReference type="PANTHER" id="PTHR44329:SF289">
    <property type="entry name" value="SERINE_THREONINE-PROTEIN KINASE VIK"/>
    <property type="match status" value="1"/>
</dbReference>
<dbReference type="InterPro" id="IPR051681">
    <property type="entry name" value="Ser/Thr_Kinases-Pseudokinases"/>
</dbReference>
<keyword evidence="3" id="KW-1185">Reference proteome</keyword>
<feature type="domain" description="Protein kinase" evidence="1">
    <location>
        <begin position="1"/>
        <end position="256"/>
    </location>
</feature>
<dbReference type="RefSeq" id="XP_033676464.1">
    <property type="nucleotide sequence ID" value="XM_033824429.1"/>
</dbReference>
<dbReference type="InterPro" id="IPR011009">
    <property type="entry name" value="Kinase-like_dom_sf"/>
</dbReference>
<sequence>MFSRRVHYHAPEGVKAPCALGGSCYIGFLDDRTVLKYPHVQGRDWEYIVAEWKIYSILGSYPRILTCFGLDDRGLKLEFAPNGTVRGALESVMALSARQRIIWCRQTAEAIKYAHSKFIIHCNISTDNLLLDGNLDVKLSDFQGRLNDPSTGSTILDGSALEPVKSCLPRPIGQDTERSDIFALGSTFYEIITGHEPFPELDSFDDEEEIRGRYERAEFPATNTVIAGEIIYKCWFQVYQSAAECLRDLVALEEQT</sequence>
<dbReference type="Gene3D" id="1.10.510.10">
    <property type="entry name" value="Transferase(Phosphotransferase) domain 1"/>
    <property type="match status" value="1"/>
</dbReference>
<dbReference type="PANTHER" id="PTHR44329">
    <property type="entry name" value="SERINE/THREONINE-PROTEIN KINASE TNNI3K-RELATED"/>
    <property type="match status" value="1"/>
</dbReference>
<reference evidence="2" key="1">
    <citation type="journal article" date="2020" name="Stud. Mycol.">
        <title>101 Dothideomycetes genomes: a test case for predicting lifestyles and emergence of pathogens.</title>
        <authorList>
            <person name="Haridas S."/>
            <person name="Albert R."/>
            <person name="Binder M."/>
            <person name="Bloem J."/>
            <person name="Labutti K."/>
            <person name="Salamov A."/>
            <person name="Andreopoulos B."/>
            <person name="Baker S."/>
            <person name="Barry K."/>
            <person name="Bills G."/>
            <person name="Bluhm B."/>
            <person name="Cannon C."/>
            <person name="Castanera R."/>
            <person name="Culley D."/>
            <person name="Daum C."/>
            <person name="Ezra D."/>
            <person name="Gonzalez J."/>
            <person name="Henrissat B."/>
            <person name="Kuo A."/>
            <person name="Liang C."/>
            <person name="Lipzen A."/>
            <person name="Lutzoni F."/>
            <person name="Magnuson J."/>
            <person name="Mondo S."/>
            <person name="Nolan M."/>
            <person name="Ohm R."/>
            <person name="Pangilinan J."/>
            <person name="Park H.-J."/>
            <person name="Ramirez L."/>
            <person name="Alfaro M."/>
            <person name="Sun H."/>
            <person name="Tritt A."/>
            <person name="Yoshinaga Y."/>
            <person name="Zwiers L.-H."/>
            <person name="Turgeon B."/>
            <person name="Goodwin S."/>
            <person name="Spatafora J."/>
            <person name="Crous P."/>
            <person name="Grigoriev I."/>
        </authorList>
    </citation>
    <scope>NUCLEOTIDE SEQUENCE</scope>
    <source>
        <strain evidence="2">CBS 122368</strain>
    </source>
</reference>
<dbReference type="PROSITE" id="PS50011">
    <property type="entry name" value="PROTEIN_KINASE_DOM"/>
    <property type="match status" value="1"/>
</dbReference>
<keyword evidence="2" id="KW-0418">Kinase</keyword>